<keyword evidence="2" id="KW-1185">Reference proteome</keyword>
<name>A0A558ANB9_9PSEU</name>
<organism evidence="1 2">
    <name type="scientific">Amycolatopsis acidiphila</name>
    <dbReference type="NCBI Taxonomy" id="715473"/>
    <lineage>
        <taxon>Bacteria</taxon>
        <taxon>Bacillati</taxon>
        <taxon>Actinomycetota</taxon>
        <taxon>Actinomycetes</taxon>
        <taxon>Pseudonocardiales</taxon>
        <taxon>Pseudonocardiaceae</taxon>
        <taxon>Amycolatopsis</taxon>
    </lineage>
</organism>
<dbReference type="AlphaFoldDB" id="A0A558ANB9"/>
<dbReference type="EMBL" id="VJZA01000002">
    <property type="protein sequence ID" value="TVT25745.1"/>
    <property type="molecule type" value="Genomic_DNA"/>
</dbReference>
<dbReference type="Proteomes" id="UP000318578">
    <property type="component" value="Unassembled WGS sequence"/>
</dbReference>
<evidence type="ECO:0000313" key="2">
    <source>
        <dbReference type="Proteomes" id="UP000318578"/>
    </source>
</evidence>
<gene>
    <name evidence="1" type="ORF">FNH06_02240</name>
</gene>
<accession>A0A558ANB9</accession>
<comment type="caution">
    <text evidence="1">The sequence shown here is derived from an EMBL/GenBank/DDBJ whole genome shotgun (WGS) entry which is preliminary data.</text>
</comment>
<proteinExistence type="predicted"/>
<protein>
    <submittedName>
        <fullName evidence="1">Uncharacterized protein</fullName>
    </submittedName>
</protein>
<sequence length="59" mass="6602">MSWTRARAEHLSRRRIAPAVPAAIRAESGWVRAYVAMPVEQEKDTLEPDSWLRPAGGTV</sequence>
<evidence type="ECO:0000313" key="1">
    <source>
        <dbReference type="EMBL" id="TVT25745.1"/>
    </source>
</evidence>
<reference evidence="1 2" key="1">
    <citation type="submission" date="2019-07" db="EMBL/GenBank/DDBJ databases">
        <title>New species of Amycolatopsis and Streptomyces.</title>
        <authorList>
            <person name="Duangmal K."/>
            <person name="Teo W.F.A."/>
            <person name="Lipun K."/>
        </authorList>
    </citation>
    <scope>NUCLEOTIDE SEQUENCE [LARGE SCALE GENOMIC DNA]</scope>
    <source>
        <strain evidence="1 2">JCM 30562</strain>
    </source>
</reference>